<comment type="caution">
    <text evidence="3">The sequence shown here is derived from an EMBL/GenBank/DDBJ whole genome shotgun (WGS) entry which is preliminary data.</text>
</comment>
<dbReference type="InterPro" id="IPR001763">
    <property type="entry name" value="Rhodanese-like_dom"/>
</dbReference>
<organism evidence="3 4">
    <name type="scientific">Jiulongibacter sediminis</name>
    <dbReference type="NCBI Taxonomy" id="1605367"/>
    <lineage>
        <taxon>Bacteria</taxon>
        <taxon>Pseudomonadati</taxon>
        <taxon>Bacteroidota</taxon>
        <taxon>Cytophagia</taxon>
        <taxon>Cytophagales</taxon>
        <taxon>Leadbetterellaceae</taxon>
        <taxon>Jiulongibacter</taxon>
    </lineage>
</organism>
<dbReference type="SMART" id="SM00450">
    <property type="entry name" value="RHOD"/>
    <property type="match status" value="1"/>
</dbReference>
<keyword evidence="1" id="KW-1133">Transmembrane helix</keyword>
<dbReference type="Proteomes" id="UP000050454">
    <property type="component" value="Unassembled WGS sequence"/>
</dbReference>
<dbReference type="PROSITE" id="PS50206">
    <property type="entry name" value="RHODANESE_3"/>
    <property type="match status" value="1"/>
</dbReference>
<protein>
    <recommendedName>
        <fullName evidence="2">Rhodanese domain-containing protein</fullName>
    </recommendedName>
</protein>
<dbReference type="Gene3D" id="6.10.140.1340">
    <property type="match status" value="1"/>
</dbReference>
<keyword evidence="4" id="KW-1185">Reference proteome</keyword>
<dbReference type="Gene3D" id="3.40.250.10">
    <property type="entry name" value="Rhodanese-like domain"/>
    <property type="match status" value="1"/>
</dbReference>
<evidence type="ECO:0000313" key="4">
    <source>
        <dbReference type="Proteomes" id="UP000050454"/>
    </source>
</evidence>
<sequence>MRIIDNKEALQATENGDAVIIDVRERAEFREGHLPQAINLPLSNFSEEAYSLFTDQKVCLICKSQNRAKQVYQKLEKAGIDNTFVMTLGYDYFQSSKESAVKQEVKGWTIDRQFRMTLGVLMVIFLLGYKFVGNNFLIIPVILATGLVITSIIDRCYMRMGIALLPWNKGKKN</sequence>
<feature type="domain" description="Rhodanese" evidence="2">
    <location>
        <begin position="14"/>
        <end position="102"/>
    </location>
</feature>
<dbReference type="RefSeq" id="WP_055143647.1">
    <property type="nucleotide sequence ID" value="NZ_JXSZ01000005.1"/>
</dbReference>
<dbReference type="SUPFAM" id="SSF52821">
    <property type="entry name" value="Rhodanese/Cell cycle control phosphatase"/>
    <property type="match status" value="1"/>
</dbReference>
<evidence type="ECO:0000256" key="1">
    <source>
        <dbReference type="SAM" id="Phobius"/>
    </source>
</evidence>
<dbReference type="InterPro" id="IPR050229">
    <property type="entry name" value="GlpE_sulfurtransferase"/>
</dbReference>
<name>A0A0P7C7F1_9BACT</name>
<keyword evidence="1" id="KW-0812">Transmembrane</keyword>
<dbReference type="PANTHER" id="PTHR43031:SF7">
    <property type="entry name" value="NITRIC OXIDE REDUCTASE FLRD-NAD(+) REDUCTASE"/>
    <property type="match status" value="1"/>
</dbReference>
<dbReference type="OrthoDB" id="9808735at2"/>
<dbReference type="PANTHER" id="PTHR43031">
    <property type="entry name" value="FAD-DEPENDENT OXIDOREDUCTASE"/>
    <property type="match status" value="1"/>
</dbReference>
<keyword evidence="1" id="KW-0472">Membrane</keyword>
<gene>
    <name evidence="3" type="ORF">AFM12_02230</name>
</gene>
<dbReference type="Pfam" id="PF00581">
    <property type="entry name" value="Rhodanese"/>
    <property type="match status" value="1"/>
</dbReference>
<dbReference type="AlphaFoldDB" id="A0A0P7C7F1"/>
<dbReference type="STRING" id="1605367.AFM12_02230"/>
<accession>A0A0P7C7F1</accession>
<dbReference type="EMBL" id="LGTQ01000005">
    <property type="protein sequence ID" value="KPM49451.1"/>
    <property type="molecule type" value="Genomic_DNA"/>
</dbReference>
<dbReference type="CDD" id="cd00158">
    <property type="entry name" value="RHOD"/>
    <property type="match status" value="1"/>
</dbReference>
<evidence type="ECO:0000313" key="3">
    <source>
        <dbReference type="EMBL" id="KPM49451.1"/>
    </source>
</evidence>
<dbReference type="InterPro" id="IPR036873">
    <property type="entry name" value="Rhodanese-like_dom_sf"/>
</dbReference>
<feature type="transmembrane region" description="Helical" evidence="1">
    <location>
        <begin position="138"/>
        <end position="157"/>
    </location>
</feature>
<evidence type="ECO:0000259" key="2">
    <source>
        <dbReference type="PROSITE" id="PS50206"/>
    </source>
</evidence>
<reference evidence="3 4" key="1">
    <citation type="submission" date="2015-07" db="EMBL/GenBank/DDBJ databases">
        <title>The draft genome sequence of Leadbetterella sp. JN14-9.</title>
        <authorList>
            <person name="Liu Y."/>
            <person name="Du J."/>
            <person name="Shao Z."/>
        </authorList>
    </citation>
    <scope>NUCLEOTIDE SEQUENCE [LARGE SCALE GENOMIC DNA]</scope>
    <source>
        <strain evidence="3 4">JN14-9</strain>
    </source>
</reference>
<proteinExistence type="predicted"/>